<comment type="caution">
    <text evidence="2">The sequence shown here is derived from an EMBL/GenBank/DDBJ whole genome shotgun (WGS) entry which is preliminary data.</text>
</comment>
<dbReference type="InterPro" id="IPR025188">
    <property type="entry name" value="DUF4113"/>
</dbReference>
<evidence type="ECO:0000313" key="2">
    <source>
        <dbReference type="EMBL" id="MDD1009668.1"/>
    </source>
</evidence>
<dbReference type="Proteomes" id="UP001148185">
    <property type="component" value="Unassembled WGS sequence"/>
</dbReference>
<feature type="domain" description="DUF4113" evidence="1">
    <location>
        <begin position="1"/>
        <end position="44"/>
    </location>
</feature>
<evidence type="ECO:0000313" key="3">
    <source>
        <dbReference type="Proteomes" id="UP001148185"/>
    </source>
</evidence>
<keyword evidence="3" id="KW-1185">Reference proteome</keyword>
<gene>
    <name evidence="2" type="ORF">M5G27_19500</name>
</gene>
<accession>A0A9X4C4A0</accession>
<name>A0A9X4C4A0_9PSED</name>
<dbReference type="Pfam" id="PF13438">
    <property type="entry name" value="DUF4113"/>
    <property type="match status" value="1"/>
</dbReference>
<dbReference type="RefSeq" id="WP_224788060.1">
    <property type="nucleotide sequence ID" value="NZ_JAMDHA010000022.1"/>
</dbReference>
<dbReference type="EMBL" id="JAMDHA010000022">
    <property type="protein sequence ID" value="MDD1009668.1"/>
    <property type="molecule type" value="Genomic_DNA"/>
</dbReference>
<organism evidence="2 3">
    <name type="scientific">Pseudomonas shahriarae</name>
    <dbReference type="NCBI Taxonomy" id="2745512"/>
    <lineage>
        <taxon>Bacteria</taxon>
        <taxon>Pseudomonadati</taxon>
        <taxon>Pseudomonadota</taxon>
        <taxon>Gammaproteobacteria</taxon>
        <taxon>Pseudomonadales</taxon>
        <taxon>Pseudomonadaceae</taxon>
        <taxon>Pseudomonas</taxon>
    </lineage>
</organism>
<reference evidence="2 3" key="1">
    <citation type="submission" date="2022-05" db="EMBL/GenBank/DDBJ databases">
        <title>Novel Pseudomonas spp. Isolated from a Rainbow Trout Aquaculture Facility.</title>
        <authorList>
            <person name="Testerman T."/>
            <person name="Graf J."/>
        </authorList>
    </citation>
    <scope>NUCLEOTIDE SEQUENCE [LARGE SCALE GENOMIC DNA]</scope>
    <source>
        <strain evidence="2 3">ID1042</strain>
    </source>
</reference>
<evidence type="ECO:0000259" key="1">
    <source>
        <dbReference type="Pfam" id="PF13438"/>
    </source>
</evidence>
<dbReference type="AlphaFoldDB" id="A0A9X4C4A0"/>
<protein>
    <submittedName>
        <fullName evidence="2">DUF4113 domain-containing protein</fullName>
    </submittedName>
</protein>
<sequence>MAAVDRINLKEGRGAIRIGRIPEKPKWAVRRAMLSLRYTICWHERIGVRG</sequence>
<proteinExistence type="predicted"/>